<name>A0AA48H682_9BACT</name>
<protein>
    <recommendedName>
        <fullName evidence="3">Phosphohistidine phosphatase SixA</fullName>
    </recommendedName>
</protein>
<dbReference type="Pfam" id="PF00300">
    <property type="entry name" value="His_Phos_1"/>
    <property type="match status" value="1"/>
</dbReference>
<dbReference type="SMART" id="SM00855">
    <property type="entry name" value="PGAM"/>
    <property type="match status" value="1"/>
</dbReference>
<dbReference type="SUPFAM" id="SSF53254">
    <property type="entry name" value="Phosphoglycerate mutase-like"/>
    <property type="match status" value="1"/>
</dbReference>
<organism evidence="1 2">
    <name type="scientific">Mesoterricola silvestris</name>
    <dbReference type="NCBI Taxonomy" id="2927979"/>
    <lineage>
        <taxon>Bacteria</taxon>
        <taxon>Pseudomonadati</taxon>
        <taxon>Acidobacteriota</taxon>
        <taxon>Holophagae</taxon>
        <taxon>Holophagales</taxon>
        <taxon>Holophagaceae</taxon>
        <taxon>Mesoterricola</taxon>
    </lineage>
</organism>
<evidence type="ECO:0000313" key="2">
    <source>
        <dbReference type="Proteomes" id="UP001238179"/>
    </source>
</evidence>
<dbReference type="EMBL" id="AP027080">
    <property type="protein sequence ID" value="BDU72603.1"/>
    <property type="molecule type" value="Genomic_DNA"/>
</dbReference>
<dbReference type="CDD" id="cd07067">
    <property type="entry name" value="HP_PGM_like"/>
    <property type="match status" value="1"/>
</dbReference>
<reference evidence="2" key="1">
    <citation type="journal article" date="2023" name="Int. J. Syst. Evol. Microbiol.">
        <title>Mesoterricola silvestris gen. nov., sp. nov., Mesoterricola sediminis sp. nov., Geothrix oryzae sp. nov., Geothrix edaphica sp. nov., Geothrix rubra sp. nov., and Geothrix limicola sp. nov., six novel members of Acidobacteriota isolated from soils.</title>
        <authorList>
            <person name="Itoh H."/>
            <person name="Sugisawa Y."/>
            <person name="Mise K."/>
            <person name="Xu Z."/>
            <person name="Kuniyasu M."/>
            <person name="Ushijima N."/>
            <person name="Kawano K."/>
            <person name="Kobayashi E."/>
            <person name="Shiratori Y."/>
            <person name="Masuda Y."/>
            <person name="Senoo K."/>
        </authorList>
    </citation>
    <scope>NUCLEOTIDE SEQUENCE [LARGE SCALE GENOMIC DNA]</scope>
    <source>
        <strain evidence="2">W79</strain>
    </source>
</reference>
<dbReference type="Gene3D" id="3.40.50.1240">
    <property type="entry name" value="Phosphoglycerate mutase-like"/>
    <property type="match status" value="1"/>
</dbReference>
<evidence type="ECO:0008006" key="3">
    <source>
        <dbReference type="Google" id="ProtNLM"/>
    </source>
</evidence>
<proteinExistence type="predicted"/>
<dbReference type="InterPro" id="IPR029033">
    <property type="entry name" value="His_PPase_superfam"/>
</dbReference>
<gene>
    <name evidence="1" type="ORF">METEAL_17770</name>
</gene>
<dbReference type="InterPro" id="IPR013078">
    <property type="entry name" value="His_Pase_superF_clade-1"/>
</dbReference>
<dbReference type="RefSeq" id="WP_316415516.1">
    <property type="nucleotide sequence ID" value="NZ_AP027080.1"/>
</dbReference>
<accession>A0AA48H682</accession>
<dbReference type="AlphaFoldDB" id="A0AA48H682"/>
<dbReference type="KEGG" id="msil:METEAL_17770"/>
<sequence length="161" mass="17648">MITILLIRHGIAEDPRHGLRDADRGLTAEGWEKTRAAMKGLVRRGYAPSRGISSPFRRAGETLVCLKEATPEGFPVGCWEGLEPSGSPGAVREWLELIVGQARPFEVIALVSHQPLCSDLVMHLTRRSVDFKKAACAVLHWDGLRFALAAHFTPAELRGDA</sequence>
<evidence type="ECO:0000313" key="1">
    <source>
        <dbReference type="EMBL" id="BDU72603.1"/>
    </source>
</evidence>
<keyword evidence="2" id="KW-1185">Reference proteome</keyword>
<dbReference type="Proteomes" id="UP001238179">
    <property type="component" value="Chromosome"/>
</dbReference>